<reference evidence="2" key="1">
    <citation type="submission" date="2006-10" db="EMBL/GenBank/DDBJ databases">
        <authorList>
            <person name="Amadeo P."/>
            <person name="Zhao Q."/>
            <person name="Wortman J."/>
            <person name="Fraser-Liggett C."/>
            <person name="Carlton J."/>
        </authorList>
    </citation>
    <scope>NUCLEOTIDE SEQUENCE</scope>
    <source>
        <strain evidence="2">G3</strain>
    </source>
</reference>
<feature type="coiled-coil region" evidence="1">
    <location>
        <begin position="139"/>
        <end position="182"/>
    </location>
</feature>
<sequence>MSDRWQWVDAFRDANIPTAVMMNMPEEDFKKTRLFLIDAGLAPLSYLKDAEKKEEVKDPEQEELDRIIEESKRIKAKREKGNTDYVYNPACFCDQKYNVNTTLEEEEEKKEKEVKKNNDFPKTYVWDGDDEHATDKVIKDSLESKFEKLEAEQLLKQEQEDKQRLEELKQNYNDNVNQSNSIQTKRENMEKLQLLPPEPADGVQMAILLPNNKKVMRKCNLNEDANAIYTIVEGQENMYEKDDSLIPYKIIFGINNELLRNVPLVDQGIKSRNMFKVLLE</sequence>
<proteinExistence type="predicted"/>
<dbReference type="AlphaFoldDB" id="A2E289"/>
<dbReference type="KEGG" id="tva:4771167"/>
<dbReference type="VEuPathDB" id="TrichDB:TVAGG3_0965240"/>
<dbReference type="EMBL" id="DS113289">
    <property type="protein sequence ID" value="EAY13189.1"/>
    <property type="molecule type" value="Genomic_DNA"/>
</dbReference>
<evidence type="ECO:0000256" key="1">
    <source>
        <dbReference type="SAM" id="Coils"/>
    </source>
</evidence>
<dbReference type="RefSeq" id="XP_001325412.1">
    <property type="nucleotide sequence ID" value="XM_001325377.1"/>
</dbReference>
<evidence type="ECO:0008006" key="4">
    <source>
        <dbReference type="Google" id="ProtNLM"/>
    </source>
</evidence>
<name>A2E289_TRIV3</name>
<gene>
    <name evidence="2" type="ORF">TVAG_097570</name>
</gene>
<dbReference type="VEuPathDB" id="TrichDB:TVAG_097570"/>
<dbReference type="InParanoid" id="A2E289"/>
<evidence type="ECO:0000313" key="3">
    <source>
        <dbReference type="Proteomes" id="UP000001542"/>
    </source>
</evidence>
<evidence type="ECO:0000313" key="2">
    <source>
        <dbReference type="EMBL" id="EAY13189.1"/>
    </source>
</evidence>
<keyword evidence="3" id="KW-1185">Reference proteome</keyword>
<dbReference type="Proteomes" id="UP000001542">
    <property type="component" value="Unassembled WGS sequence"/>
</dbReference>
<protein>
    <recommendedName>
        <fullName evidence="4">UBX domain-containing protein</fullName>
    </recommendedName>
</protein>
<accession>A2E289</accession>
<reference evidence="2" key="2">
    <citation type="journal article" date="2007" name="Science">
        <title>Draft genome sequence of the sexually transmitted pathogen Trichomonas vaginalis.</title>
        <authorList>
            <person name="Carlton J.M."/>
            <person name="Hirt R.P."/>
            <person name="Silva J.C."/>
            <person name="Delcher A.L."/>
            <person name="Schatz M."/>
            <person name="Zhao Q."/>
            <person name="Wortman J.R."/>
            <person name="Bidwell S.L."/>
            <person name="Alsmark U.C.M."/>
            <person name="Besteiro S."/>
            <person name="Sicheritz-Ponten T."/>
            <person name="Noel C.J."/>
            <person name="Dacks J.B."/>
            <person name="Foster P.G."/>
            <person name="Simillion C."/>
            <person name="Van de Peer Y."/>
            <person name="Miranda-Saavedra D."/>
            <person name="Barton G.J."/>
            <person name="Westrop G.D."/>
            <person name="Mueller S."/>
            <person name="Dessi D."/>
            <person name="Fiori P.L."/>
            <person name="Ren Q."/>
            <person name="Paulsen I."/>
            <person name="Zhang H."/>
            <person name="Bastida-Corcuera F.D."/>
            <person name="Simoes-Barbosa A."/>
            <person name="Brown M.T."/>
            <person name="Hayes R.D."/>
            <person name="Mukherjee M."/>
            <person name="Okumura C.Y."/>
            <person name="Schneider R."/>
            <person name="Smith A.J."/>
            <person name="Vanacova S."/>
            <person name="Villalvazo M."/>
            <person name="Haas B.J."/>
            <person name="Pertea M."/>
            <person name="Feldblyum T.V."/>
            <person name="Utterback T.R."/>
            <person name="Shu C.L."/>
            <person name="Osoegawa K."/>
            <person name="de Jong P.J."/>
            <person name="Hrdy I."/>
            <person name="Horvathova L."/>
            <person name="Zubacova Z."/>
            <person name="Dolezal P."/>
            <person name="Malik S.B."/>
            <person name="Logsdon J.M. Jr."/>
            <person name="Henze K."/>
            <person name="Gupta A."/>
            <person name="Wang C.C."/>
            <person name="Dunne R.L."/>
            <person name="Upcroft J.A."/>
            <person name="Upcroft P."/>
            <person name="White O."/>
            <person name="Salzberg S.L."/>
            <person name="Tang P."/>
            <person name="Chiu C.-H."/>
            <person name="Lee Y.-S."/>
            <person name="Embley T.M."/>
            <person name="Coombs G.H."/>
            <person name="Mottram J.C."/>
            <person name="Tachezy J."/>
            <person name="Fraser-Liggett C.M."/>
            <person name="Johnson P.J."/>
        </authorList>
    </citation>
    <scope>NUCLEOTIDE SEQUENCE [LARGE SCALE GENOMIC DNA]</scope>
    <source>
        <strain evidence="2">G3</strain>
    </source>
</reference>
<keyword evidence="1" id="KW-0175">Coiled coil</keyword>
<organism evidence="2 3">
    <name type="scientific">Trichomonas vaginalis (strain ATCC PRA-98 / G3)</name>
    <dbReference type="NCBI Taxonomy" id="412133"/>
    <lineage>
        <taxon>Eukaryota</taxon>
        <taxon>Metamonada</taxon>
        <taxon>Parabasalia</taxon>
        <taxon>Trichomonadida</taxon>
        <taxon>Trichomonadidae</taxon>
        <taxon>Trichomonas</taxon>
    </lineage>
</organism>